<reference evidence="2" key="1">
    <citation type="submission" date="2015-07" db="EMBL/GenBank/DDBJ databases">
        <title>Transcriptome Assembly of Anthurium amnicola.</title>
        <authorList>
            <person name="Suzuki J."/>
        </authorList>
    </citation>
    <scope>NUCLEOTIDE SEQUENCE</scope>
</reference>
<proteinExistence type="predicted"/>
<sequence>SLSLSLSRPSSTRLAPSALPSTLPSSPIPSLGISSAASSLPTGSEEQLLVLPPRRSPAALSRSPGGNGRPPSAASDRCSSDREISSPGARGQLIGRRRWLLDLGNRTRTVQRSAANVPKRRGEVA</sequence>
<protein>
    <submittedName>
        <fullName evidence="2">Transcriptional activator GLI3</fullName>
    </submittedName>
</protein>
<evidence type="ECO:0000313" key="2">
    <source>
        <dbReference type="EMBL" id="JAT63502.1"/>
    </source>
</evidence>
<evidence type="ECO:0000256" key="1">
    <source>
        <dbReference type="SAM" id="MobiDB-lite"/>
    </source>
</evidence>
<organism evidence="2">
    <name type="scientific">Anthurium amnicola</name>
    <dbReference type="NCBI Taxonomy" id="1678845"/>
    <lineage>
        <taxon>Eukaryota</taxon>
        <taxon>Viridiplantae</taxon>
        <taxon>Streptophyta</taxon>
        <taxon>Embryophyta</taxon>
        <taxon>Tracheophyta</taxon>
        <taxon>Spermatophyta</taxon>
        <taxon>Magnoliopsida</taxon>
        <taxon>Liliopsida</taxon>
        <taxon>Araceae</taxon>
        <taxon>Pothoideae</taxon>
        <taxon>Potheae</taxon>
        <taxon>Anthurium</taxon>
    </lineage>
</organism>
<accession>A0A1D1Z9H9</accession>
<name>A0A1D1Z9H9_9ARAE</name>
<feature type="non-terminal residue" evidence="2">
    <location>
        <position position="1"/>
    </location>
</feature>
<dbReference type="EMBL" id="GDJX01004434">
    <property type="protein sequence ID" value="JAT63502.1"/>
    <property type="molecule type" value="Transcribed_RNA"/>
</dbReference>
<gene>
    <name evidence="2" type="primary">GLI3_1</name>
    <name evidence="2" type="ORF">g.93795</name>
</gene>
<feature type="compositionally biased region" description="Low complexity" evidence="1">
    <location>
        <begin position="1"/>
        <end position="41"/>
    </location>
</feature>
<feature type="region of interest" description="Disordered" evidence="1">
    <location>
        <begin position="1"/>
        <end position="91"/>
    </location>
</feature>
<dbReference type="AlphaFoldDB" id="A0A1D1Z9H9"/>